<dbReference type="EMBL" id="MU853407">
    <property type="protein sequence ID" value="KAK4134889.1"/>
    <property type="molecule type" value="Genomic_DNA"/>
</dbReference>
<organism evidence="2 3">
    <name type="scientific">Trichocladium antarcticum</name>
    <dbReference type="NCBI Taxonomy" id="1450529"/>
    <lineage>
        <taxon>Eukaryota</taxon>
        <taxon>Fungi</taxon>
        <taxon>Dikarya</taxon>
        <taxon>Ascomycota</taxon>
        <taxon>Pezizomycotina</taxon>
        <taxon>Sordariomycetes</taxon>
        <taxon>Sordariomycetidae</taxon>
        <taxon>Sordariales</taxon>
        <taxon>Chaetomiaceae</taxon>
        <taxon>Trichocladium</taxon>
    </lineage>
</organism>
<feature type="region of interest" description="Disordered" evidence="1">
    <location>
        <begin position="20"/>
        <end position="41"/>
    </location>
</feature>
<gene>
    <name evidence="2" type="ORF">BT67DRAFT_284719</name>
</gene>
<dbReference type="Proteomes" id="UP001304895">
    <property type="component" value="Unassembled WGS sequence"/>
</dbReference>
<accession>A0AAN6ZEU7</accession>
<evidence type="ECO:0000313" key="2">
    <source>
        <dbReference type="EMBL" id="KAK4134889.1"/>
    </source>
</evidence>
<reference evidence="2" key="1">
    <citation type="journal article" date="2023" name="Mol. Phylogenet. Evol.">
        <title>Genome-scale phylogeny and comparative genomics of the fungal order Sordariales.</title>
        <authorList>
            <person name="Hensen N."/>
            <person name="Bonometti L."/>
            <person name="Westerberg I."/>
            <person name="Brannstrom I.O."/>
            <person name="Guillou S."/>
            <person name="Cros-Aarteil S."/>
            <person name="Calhoun S."/>
            <person name="Haridas S."/>
            <person name="Kuo A."/>
            <person name="Mondo S."/>
            <person name="Pangilinan J."/>
            <person name="Riley R."/>
            <person name="LaButti K."/>
            <person name="Andreopoulos B."/>
            <person name="Lipzen A."/>
            <person name="Chen C."/>
            <person name="Yan M."/>
            <person name="Daum C."/>
            <person name="Ng V."/>
            <person name="Clum A."/>
            <person name="Steindorff A."/>
            <person name="Ohm R.A."/>
            <person name="Martin F."/>
            <person name="Silar P."/>
            <person name="Natvig D.O."/>
            <person name="Lalanne C."/>
            <person name="Gautier V."/>
            <person name="Ament-Velasquez S.L."/>
            <person name="Kruys A."/>
            <person name="Hutchinson M.I."/>
            <person name="Powell A.J."/>
            <person name="Barry K."/>
            <person name="Miller A.N."/>
            <person name="Grigoriev I.V."/>
            <person name="Debuchy R."/>
            <person name="Gladieux P."/>
            <person name="Hiltunen Thoren M."/>
            <person name="Johannesson H."/>
        </authorList>
    </citation>
    <scope>NUCLEOTIDE SEQUENCE</scope>
    <source>
        <strain evidence="2">CBS 123565</strain>
    </source>
</reference>
<protein>
    <submittedName>
        <fullName evidence="2">Uncharacterized protein</fullName>
    </submittedName>
</protein>
<keyword evidence="3" id="KW-1185">Reference proteome</keyword>
<evidence type="ECO:0000256" key="1">
    <source>
        <dbReference type="SAM" id="MobiDB-lite"/>
    </source>
</evidence>
<comment type="caution">
    <text evidence="2">The sequence shown here is derived from an EMBL/GenBank/DDBJ whole genome shotgun (WGS) entry which is preliminary data.</text>
</comment>
<proteinExistence type="predicted"/>
<reference evidence="2" key="2">
    <citation type="submission" date="2023-05" db="EMBL/GenBank/DDBJ databases">
        <authorList>
            <consortium name="Lawrence Berkeley National Laboratory"/>
            <person name="Steindorff A."/>
            <person name="Hensen N."/>
            <person name="Bonometti L."/>
            <person name="Westerberg I."/>
            <person name="Brannstrom I.O."/>
            <person name="Guillou S."/>
            <person name="Cros-Aarteil S."/>
            <person name="Calhoun S."/>
            <person name="Haridas S."/>
            <person name="Kuo A."/>
            <person name="Mondo S."/>
            <person name="Pangilinan J."/>
            <person name="Riley R."/>
            <person name="Labutti K."/>
            <person name="Andreopoulos B."/>
            <person name="Lipzen A."/>
            <person name="Chen C."/>
            <person name="Yanf M."/>
            <person name="Daum C."/>
            <person name="Ng V."/>
            <person name="Clum A."/>
            <person name="Ohm R."/>
            <person name="Martin F."/>
            <person name="Silar P."/>
            <person name="Natvig D."/>
            <person name="Lalanne C."/>
            <person name="Gautier V."/>
            <person name="Ament-Velasquez S.L."/>
            <person name="Kruys A."/>
            <person name="Hutchinson M.I."/>
            <person name="Powell A.J."/>
            <person name="Barry K."/>
            <person name="Miller A.N."/>
            <person name="Grigoriev I.V."/>
            <person name="Debuchy R."/>
            <person name="Gladieux P."/>
            <person name="Thoren M.H."/>
            <person name="Johannesson H."/>
        </authorList>
    </citation>
    <scope>NUCLEOTIDE SEQUENCE</scope>
    <source>
        <strain evidence="2">CBS 123565</strain>
    </source>
</reference>
<evidence type="ECO:0000313" key="3">
    <source>
        <dbReference type="Proteomes" id="UP001304895"/>
    </source>
</evidence>
<sequence length="94" mass="10506">MWSLTLPACPPFQLALPLASQPQHPRLSPRTGHPNSQGSSPAGATLFSFQLLFRTVLLARTSAKRSDLPFDFPLLLLFCLEQILNQERDSIPHR</sequence>
<name>A0AAN6ZEU7_9PEZI</name>
<dbReference type="AlphaFoldDB" id="A0AAN6ZEU7"/>